<dbReference type="AlphaFoldDB" id="A0A6J4VAD4"/>
<evidence type="ECO:0000313" key="1">
    <source>
        <dbReference type="EMBL" id="CAA9568726.1"/>
    </source>
</evidence>
<organism evidence="1">
    <name type="scientific">uncultured Truepera sp</name>
    <dbReference type="NCBI Taxonomy" id="543023"/>
    <lineage>
        <taxon>Bacteria</taxon>
        <taxon>Thermotogati</taxon>
        <taxon>Deinococcota</taxon>
        <taxon>Deinococci</taxon>
        <taxon>Trueperales</taxon>
        <taxon>Trueperaceae</taxon>
        <taxon>Truepera</taxon>
        <taxon>environmental samples</taxon>
    </lineage>
</organism>
<dbReference type="EMBL" id="CADCWP010000100">
    <property type="protein sequence ID" value="CAA9568726.1"/>
    <property type="molecule type" value="Genomic_DNA"/>
</dbReference>
<protein>
    <submittedName>
        <fullName evidence="1">Uncharacterized protein</fullName>
    </submittedName>
</protein>
<gene>
    <name evidence="1" type="ORF">AVDCRST_MAG86-1449</name>
</gene>
<sequence>MSLTLHAFLWPFDGNLSTLRQNEGAGIELVSADEMLERTEPDGPDHAPFI</sequence>
<proteinExistence type="predicted"/>
<reference evidence="1" key="1">
    <citation type="submission" date="2020-02" db="EMBL/GenBank/DDBJ databases">
        <authorList>
            <person name="Meier V. D."/>
        </authorList>
    </citation>
    <scope>NUCLEOTIDE SEQUENCE</scope>
    <source>
        <strain evidence="1">AVDCRST_MAG86</strain>
    </source>
</reference>
<accession>A0A6J4VAD4</accession>
<name>A0A6J4VAD4_9DEIN</name>